<feature type="domain" description="DUF1206" evidence="2">
    <location>
        <begin position="129"/>
        <end position="196"/>
    </location>
</feature>
<feature type="transmembrane region" description="Helical" evidence="1">
    <location>
        <begin position="212"/>
        <end position="243"/>
    </location>
</feature>
<evidence type="ECO:0000256" key="1">
    <source>
        <dbReference type="SAM" id="Phobius"/>
    </source>
</evidence>
<protein>
    <submittedName>
        <fullName evidence="3">DUF1206 domain-containing protein</fullName>
    </submittedName>
</protein>
<feature type="transmembrane region" description="Helical" evidence="1">
    <location>
        <begin position="127"/>
        <end position="150"/>
    </location>
</feature>
<dbReference type="Proteomes" id="UP000543556">
    <property type="component" value="Unassembled WGS sequence"/>
</dbReference>
<dbReference type="Pfam" id="PF06724">
    <property type="entry name" value="DUF1206"/>
    <property type="match status" value="3"/>
</dbReference>
<keyword evidence="4" id="KW-1185">Reference proteome</keyword>
<organism evidence="3 4">
    <name type="scientific">Arthrobacter wenxiniae</name>
    <dbReference type="NCBI Taxonomy" id="2713570"/>
    <lineage>
        <taxon>Bacteria</taxon>
        <taxon>Bacillati</taxon>
        <taxon>Actinomycetota</taxon>
        <taxon>Actinomycetes</taxon>
        <taxon>Micrococcales</taxon>
        <taxon>Micrococcaceae</taxon>
        <taxon>Arthrobacter</taxon>
    </lineage>
</organism>
<feature type="domain" description="DUF1206" evidence="2">
    <location>
        <begin position="220"/>
        <end position="288"/>
    </location>
</feature>
<feature type="transmembrane region" description="Helical" evidence="1">
    <location>
        <begin position="170"/>
        <end position="191"/>
    </location>
</feature>
<sequence length="291" mass="29996">MVVRPAQLCLVRRWTEGKTISNELKGAADAAEGASNSRAFVITARAGFAVSGGLHILIGAIAMRLAFGKSGEADQGGAMSQLAGQPAGVFLLWIAFTACLALALWQLSETAFGHRQLQGKTRLGKKLSAAVQGAVYLVLALAFASFAVGSGKNSGQSTSDATAKIMQAPLGPLLLVAVGAAVAVVGIAFVVRGIKRSFTKKLALPAAGTGRSIVVAAGVVGYIAKGIVLVLVGLLFIIATVQARPKESTGVDGALKAVREQPYGLYLLSLLGVGLICYGIYQIIKARFARM</sequence>
<evidence type="ECO:0000313" key="4">
    <source>
        <dbReference type="Proteomes" id="UP000543556"/>
    </source>
</evidence>
<gene>
    <name evidence="3" type="ORF">G6034_04960</name>
</gene>
<proteinExistence type="predicted"/>
<accession>A0A7Y7LXV3</accession>
<keyword evidence="1" id="KW-1133">Transmembrane helix</keyword>
<keyword evidence="1" id="KW-0472">Membrane</keyword>
<feature type="transmembrane region" description="Helical" evidence="1">
    <location>
        <begin position="46"/>
        <end position="67"/>
    </location>
</feature>
<feature type="transmembrane region" description="Helical" evidence="1">
    <location>
        <begin position="87"/>
        <end position="107"/>
    </location>
</feature>
<dbReference type="AlphaFoldDB" id="A0A7Y7LXV3"/>
<dbReference type="EMBL" id="JAAMFM010000004">
    <property type="protein sequence ID" value="NVM94267.1"/>
    <property type="molecule type" value="Genomic_DNA"/>
</dbReference>
<feature type="transmembrane region" description="Helical" evidence="1">
    <location>
        <begin position="263"/>
        <end position="281"/>
    </location>
</feature>
<name>A0A7Y7LXV3_9MICC</name>
<evidence type="ECO:0000259" key="2">
    <source>
        <dbReference type="Pfam" id="PF06724"/>
    </source>
</evidence>
<reference evidence="3 4" key="1">
    <citation type="submission" date="2020-02" db="EMBL/GenBank/DDBJ databases">
        <title>Genome sequence of strain AETb3-4.</title>
        <authorList>
            <person name="Gao J."/>
            <person name="Zhang X."/>
        </authorList>
    </citation>
    <scope>NUCLEOTIDE SEQUENCE [LARGE SCALE GENOMIC DNA]</scope>
    <source>
        <strain evidence="3 4">AETb3-4</strain>
    </source>
</reference>
<feature type="domain" description="DUF1206" evidence="2">
    <location>
        <begin position="46"/>
        <end position="112"/>
    </location>
</feature>
<dbReference type="InterPro" id="IPR009597">
    <property type="entry name" value="DUF1206"/>
</dbReference>
<comment type="caution">
    <text evidence="3">The sequence shown here is derived from an EMBL/GenBank/DDBJ whole genome shotgun (WGS) entry which is preliminary data.</text>
</comment>
<evidence type="ECO:0000313" key="3">
    <source>
        <dbReference type="EMBL" id="NVM94267.1"/>
    </source>
</evidence>
<dbReference type="RefSeq" id="WP_176633983.1">
    <property type="nucleotide sequence ID" value="NZ_JAAMFM010000004.1"/>
</dbReference>
<keyword evidence="1" id="KW-0812">Transmembrane</keyword>